<name>A0ACB9RKS6_9MYRT</name>
<organism evidence="1 2">
    <name type="scientific">Melastoma candidum</name>
    <dbReference type="NCBI Taxonomy" id="119954"/>
    <lineage>
        <taxon>Eukaryota</taxon>
        <taxon>Viridiplantae</taxon>
        <taxon>Streptophyta</taxon>
        <taxon>Embryophyta</taxon>
        <taxon>Tracheophyta</taxon>
        <taxon>Spermatophyta</taxon>
        <taxon>Magnoliopsida</taxon>
        <taxon>eudicotyledons</taxon>
        <taxon>Gunneridae</taxon>
        <taxon>Pentapetalae</taxon>
        <taxon>rosids</taxon>
        <taxon>malvids</taxon>
        <taxon>Myrtales</taxon>
        <taxon>Melastomataceae</taxon>
        <taxon>Melastomatoideae</taxon>
        <taxon>Melastomateae</taxon>
        <taxon>Melastoma</taxon>
    </lineage>
</organism>
<comment type="caution">
    <text evidence="1">The sequence shown here is derived from an EMBL/GenBank/DDBJ whole genome shotgun (WGS) entry which is preliminary data.</text>
</comment>
<dbReference type="EMBL" id="CM042882">
    <property type="protein sequence ID" value="KAI4379696.1"/>
    <property type="molecule type" value="Genomic_DNA"/>
</dbReference>
<sequence>MAGKTGMFFLVAFLSAAISVQAFSLRPIVQRKTHVVVFNDLPRGESLSFKCSSWEGDLGHYTLHKGGSQDISFYISLWGEDTIVACDFYWGENQRRSFDIYNQDKDTFRCSETCRLHIEPRGPFYYTEVVVEKRMHSYKSIWVKVPQPWK</sequence>
<keyword evidence="2" id="KW-1185">Reference proteome</keyword>
<accession>A0ACB9RKS6</accession>
<protein>
    <submittedName>
        <fullName evidence="1">Uncharacterized protein</fullName>
    </submittedName>
</protein>
<reference evidence="2" key="1">
    <citation type="journal article" date="2023" name="Front. Plant Sci.">
        <title>Chromosomal-level genome assembly of Melastoma candidum provides insights into trichome evolution.</title>
        <authorList>
            <person name="Zhong Y."/>
            <person name="Wu W."/>
            <person name="Sun C."/>
            <person name="Zou P."/>
            <person name="Liu Y."/>
            <person name="Dai S."/>
            <person name="Zhou R."/>
        </authorList>
    </citation>
    <scope>NUCLEOTIDE SEQUENCE [LARGE SCALE GENOMIC DNA]</scope>
</reference>
<evidence type="ECO:0000313" key="2">
    <source>
        <dbReference type="Proteomes" id="UP001057402"/>
    </source>
</evidence>
<dbReference type="Proteomes" id="UP001057402">
    <property type="component" value="Chromosome 3"/>
</dbReference>
<gene>
    <name evidence="1" type="ORF">MLD38_005959</name>
</gene>
<evidence type="ECO:0000313" key="1">
    <source>
        <dbReference type="EMBL" id="KAI4379696.1"/>
    </source>
</evidence>
<proteinExistence type="predicted"/>